<dbReference type="PANTHER" id="PTHR42077:SF1">
    <property type="entry name" value="YALI0F30239P"/>
    <property type="match status" value="1"/>
</dbReference>
<proteinExistence type="predicted"/>
<evidence type="ECO:0000256" key="1">
    <source>
        <dbReference type="SAM" id="MobiDB-lite"/>
    </source>
</evidence>
<evidence type="ECO:0000256" key="2">
    <source>
        <dbReference type="SAM" id="Phobius"/>
    </source>
</evidence>
<evidence type="ECO:0000313" key="3">
    <source>
        <dbReference type="EMBL" id="KAF2772483.1"/>
    </source>
</evidence>
<reference evidence="3" key="1">
    <citation type="journal article" date="2020" name="Stud. Mycol.">
        <title>101 Dothideomycetes genomes: a test case for predicting lifestyles and emergence of pathogens.</title>
        <authorList>
            <person name="Haridas S."/>
            <person name="Albert R."/>
            <person name="Binder M."/>
            <person name="Bloem J."/>
            <person name="Labutti K."/>
            <person name="Salamov A."/>
            <person name="Andreopoulos B."/>
            <person name="Baker S."/>
            <person name="Barry K."/>
            <person name="Bills G."/>
            <person name="Bluhm B."/>
            <person name="Cannon C."/>
            <person name="Castanera R."/>
            <person name="Culley D."/>
            <person name="Daum C."/>
            <person name="Ezra D."/>
            <person name="Gonzalez J."/>
            <person name="Henrissat B."/>
            <person name="Kuo A."/>
            <person name="Liang C."/>
            <person name="Lipzen A."/>
            <person name="Lutzoni F."/>
            <person name="Magnuson J."/>
            <person name="Mondo S."/>
            <person name="Nolan M."/>
            <person name="Ohm R."/>
            <person name="Pangilinan J."/>
            <person name="Park H.-J."/>
            <person name="Ramirez L."/>
            <person name="Alfaro M."/>
            <person name="Sun H."/>
            <person name="Tritt A."/>
            <person name="Yoshinaga Y."/>
            <person name="Zwiers L.-H."/>
            <person name="Turgeon B."/>
            <person name="Goodwin S."/>
            <person name="Spatafora J."/>
            <person name="Crous P."/>
            <person name="Grigoriev I."/>
        </authorList>
    </citation>
    <scope>NUCLEOTIDE SEQUENCE</scope>
    <source>
        <strain evidence="3">CBS 116005</strain>
    </source>
</reference>
<feature type="compositionally biased region" description="Polar residues" evidence="1">
    <location>
        <begin position="94"/>
        <end position="104"/>
    </location>
</feature>
<protein>
    <submittedName>
        <fullName evidence="3">Uncharacterized protein</fullName>
    </submittedName>
</protein>
<feature type="region of interest" description="Disordered" evidence="1">
    <location>
        <begin position="94"/>
        <end position="117"/>
    </location>
</feature>
<keyword evidence="2" id="KW-1133">Transmembrane helix</keyword>
<name>A0A6G1LHP9_9PEZI</name>
<sequence>MASIIPVFILLVVVGIAGYIGYQLYLWSNELTDRGKKKMEKKNISFSKDGGVKVGVRTTDESAADKTQNVLVNVWNNASLPNYKSKLGWNSTQADLKAGDTTSPRPGAARSVSSQRR</sequence>
<gene>
    <name evidence="3" type="ORF">EJ03DRAFT_306803</name>
</gene>
<feature type="transmembrane region" description="Helical" evidence="2">
    <location>
        <begin position="6"/>
        <end position="27"/>
    </location>
</feature>
<keyword evidence="4" id="KW-1185">Reference proteome</keyword>
<evidence type="ECO:0000313" key="4">
    <source>
        <dbReference type="Proteomes" id="UP000799436"/>
    </source>
</evidence>
<dbReference type="EMBL" id="ML995814">
    <property type="protein sequence ID" value="KAF2772483.1"/>
    <property type="molecule type" value="Genomic_DNA"/>
</dbReference>
<dbReference type="Proteomes" id="UP000799436">
    <property type="component" value="Unassembled WGS sequence"/>
</dbReference>
<keyword evidence="2" id="KW-0472">Membrane</keyword>
<dbReference type="OrthoDB" id="4083871at2759"/>
<dbReference type="PANTHER" id="PTHR42077">
    <property type="entry name" value="YALI0F30239P"/>
    <property type="match status" value="1"/>
</dbReference>
<keyword evidence="2" id="KW-0812">Transmembrane</keyword>
<dbReference type="AlphaFoldDB" id="A0A6G1LHP9"/>
<organism evidence="3 4">
    <name type="scientific">Teratosphaeria nubilosa</name>
    <dbReference type="NCBI Taxonomy" id="161662"/>
    <lineage>
        <taxon>Eukaryota</taxon>
        <taxon>Fungi</taxon>
        <taxon>Dikarya</taxon>
        <taxon>Ascomycota</taxon>
        <taxon>Pezizomycotina</taxon>
        <taxon>Dothideomycetes</taxon>
        <taxon>Dothideomycetidae</taxon>
        <taxon>Mycosphaerellales</taxon>
        <taxon>Teratosphaeriaceae</taxon>
        <taxon>Teratosphaeria</taxon>
    </lineage>
</organism>
<accession>A0A6G1LHP9</accession>